<accession>A0A7V5LIP4</accession>
<dbReference type="EMBL" id="DRTD01000192">
    <property type="protein sequence ID" value="HHE54656.1"/>
    <property type="molecule type" value="Genomic_DNA"/>
</dbReference>
<dbReference type="NCBIfam" id="TIGR04183">
    <property type="entry name" value="Por_Secre_tail"/>
    <property type="match status" value="1"/>
</dbReference>
<dbReference type="CDD" id="cd00063">
    <property type="entry name" value="FN3"/>
    <property type="match status" value="1"/>
</dbReference>
<dbReference type="InterPro" id="IPR026444">
    <property type="entry name" value="Secre_tail"/>
</dbReference>
<dbReference type="Gene3D" id="2.60.40.10">
    <property type="entry name" value="Immunoglobulins"/>
    <property type="match status" value="1"/>
</dbReference>
<dbReference type="InterPro" id="IPR036116">
    <property type="entry name" value="FN3_sf"/>
</dbReference>
<protein>
    <submittedName>
        <fullName evidence="2">T9SS type A sorting domain-containing protein</fullName>
    </submittedName>
</protein>
<dbReference type="Pfam" id="PF18962">
    <property type="entry name" value="Por_Secre_tail"/>
    <property type="match status" value="1"/>
</dbReference>
<comment type="caution">
    <text evidence="2">The sequence shown here is derived from an EMBL/GenBank/DDBJ whole genome shotgun (WGS) entry which is preliminary data.</text>
</comment>
<reference evidence="2" key="1">
    <citation type="journal article" date="2020" name="mSystems">
        <title>Genome- and Community-Level Interaction Insights into Carbon Utilization and Element Cycling Functions of Hydrothermarchaeota in Hydrothermal Sediment.</title>
        <authorList>
            <person name="Zhou Z."/>
            <person name="Liu Y."/>
            <person name="Xu W."/>
            <person name="Pan J."/>
            <person name="Luo Z.H."/>
            <person name="Li M."/>
        </authorList>
    </citation>
    <scope>NUCLEOTIDE SEQUENCE [LARGE SCALE GENOMIC DNA]</scope>
    <source>
        <strain evidence="2">HyVt-76</strain>
    </source>
</reference>
<organism evidence="2">
    <name type="scientific">Caldithrix abyssi</name>
    <dbReference type="NCBI Taxonomy" id="187145"/>
    <lineage>
        <taxon>Bacteria</taxon>
        <taxon>Pseudomonadati</taxon>
        <taxon>Calditrichota</taxon>
        <taxon>Calditrichia</taxon>
        <taxon>Calditrichales</taxon>
        <taxon>Calditrichaceae</taxon>
        <taxon>Caldithrix</taxon>
    </lineage>
</organism>
<dbReference type="SUPFAM" id="SSF49265">
    <property type="entry name" value="Fibronectin type III"/>
    <property type="match status" value="1"/>
</dbReference>
<feature type="domain" description="Fibronectin type-III" evidence="1">
    <location>
        <begin position="78"/>
        <end position="173"/>
    </location>
</feature>
<evidence type="ECO:0000259" key="1">
    <source>
        <dbReference type="PROSITE" id="PS50853"/>
    </source>
</evidence>
<dbReference type="Gene3D" id="2.60.40.4070">
    <property type="match status" value="1"/>
</dbReference>
<dbReference type="InterPro" id="IPR003961">
    <property type="entry name" value="FN3_dom"/>
</dbReference>
<proteinExistence type="predicted"/>
<dbReference type="AlphaFoldDB" id="A0A7V5LIP4"/>
<dbReference type="PROSITE" id="PS50853">
    <property type="entry name" value="FN3"/>
    <property type="match status" value="1"/>
</dbReference>
<gene>
    <name evidence="2" type="ORF">ENL21_02660</name>
</gene>
<name>A0A7V5LIP4_CALAY</name>
<evidence type="ECO:0000313" key="2">
    <source>
        <dbReference type="EMBL" id="HHE54656.1"/>
    </source>
</evidence>
<feature type="non-terminal residue" evidence="2">
    <location>
        <position position="1"/>
    </location>
</feature>
<dbReference type="InterPro" id="IPR013783">
    <property type="entry name" value="Ig-like_fold"/>
</dbReference>
<sequence length="273" mass="29838">DPVKMYKILRQDEGYDVWTTVGEVTADGSPRYAMVVPTLYDSTADGLVLTTFKVRAITETGNVVDSDPAEGYSVDNLVPHAPTNVAALVAGGDVELSWEAPADPDVNYYRVFRSTTPNFELSDENVIGTTTDLTFVDAKTGNGDFYYKVQAVDFSGNLGEPSKEVEVKITAIEDMNNVPLEYALKQNYPNPFNPTTTISFSLKAAGKATISIFNTLGQELDVILDKQLNAGTFSVTFNGENLASGIYFYRLTVKDAQSGAVVFQKMNKMILMK</sequence>
<dbReference type="Proteomes" id="UP000886111">
    <property type="component" value="Unassembled WGS sequence"/>
</dbReference>